<evidence type="ECO:0000256" key="1">
    <source>
        <dbReference type="ARBA" id="ARBA00005446"/>
    </source>
</evidence>
<comment type="caution">
    <text evidence="7">The sequence shown here is derived from an EMBL/GenBank/DDBJ whole genome shotgun (WGS) entry which is preliminary data.</text>
</comment>
<dbReference type="PROSITE" id="PS51194">
    <property type="entry name" value="HELICASE_CTER"/>
    <property type="match status" value="1"/>
</dbReference>
<evidence type="ECO:0000313" key="8">
    <source>
        <dbReference type="Proteomes" id="UP001271007"/>
    </source>
</evidence>
<gene>
    <name evidence="7" type="primary">recQ2</name>
    <name evidence="7" type="ORF">LTR09_012528</name>
</gene>
<comment type="similarity">
    <text evidence="1">Belongs to the helicase family. RecQ subfamily.</text>
</comment>
<protein>
    <recommendedName>
        <fullName evidence="5">DNA 3'-5' helicase</fullName>
        <ecNumber evidence="5">5.6.2.4</ecNumber>
    </recommendedName>
</protein>
<dbReference type="EMBL" id="JAWDJX010000131">
    <property type="protein sequence ID" value="KAK3045951.1"/>
    <property type="molecule type" value="Genomic_DNA"/>
</dbReference>
<dbReference type="SMART" id="SM00490">
    <property type="entry name" value="HELICc"/>
    <property type="match status" value="1"/>
</dbReference>
<comment type="catalytic activity">
    <reaction evidence="4">
        <text>Couples ATP hydrolysis with the unwinding of duplex DNA by translocating in the 3'-5' direction.</text>
        <dbReference type="EC" id="5.6.2.4"/>
    </reaction>
</comment>
<keyword evidence="7" id="KW-0378">Hydrolase</keyword>
<dbReference type="GO" id="GO:0043138">
    <property type="term" value="F:3'-5' DNA helicase activity"/>
    <property type="evidence" value="ECO:0007669"/>
    <property type="project" value="UniProtKB-EC"/>
</dbReference>
<evidence type="ECO:0000256" key="2">
    <source>
        <dbReference type="ARBA" id="ARBA00023125"/>
    </source>
</evidence>
<dbReference type="Proteomes" id="UP001271007">
    <property type="component" value="Unassembled WGS sequence"/>
</dbReference>
<keyword evidence="2" id="KW-0238">DNA-binding</keyword>
<dbReference type="InterPro" id="IPR027417">
    <property type="entry name" value="P-loop_NTPase"/>
</dbReference>
<evidence type="ECO:0000256" key="3">
    <source>
        <dbReference type="ARBA" id="ARBA00023235"/>
    </source>
</evidence>
<dbReference type="InterPro" id="IPR001650">
    <property type="entry name" value="Helicase_C-like"/>
</dbReference>
<keyword evidence="8" id="KW-1185">Reference proteome</keyword>
<dbReference type="GO" id="GO:0005694">
    <property type="term" value="C:chromosome"/>
    <property type="evidence" value="ECO:0007669"/>
    <property type="project" value="TreeGrafter"/>
</dbReference>
<evidence type="ECO:0000313" key="7">
    <source>
        <dbReference type="EMBL" id="KAK3045951.1"/>
    </source>
</evidence>
<keyword evidence="7" id="KW-0547">Nucleotide-binding</keyword>
<dbReference type="GO" id="GO:0009378">
    <property type="term" value="F:four-way junction helicase activity"/>
    <property type="evidence" value="ECO:0007669"/>
    <property type="project" value="TreeGrafter"/>
</dbReference>
<dbReference type="Pfam" id="PF00271">
    <property type="entry name" value="Helicase_C"/>
    <property type="match status" value="1"/>
</dbReference>
<evidence type="ECO:0000256" key="4">
    <source>
        <dbReference type="ARBA" id="ARBA00034617"/>
    </source>
</evidence>
<accession>A0AAJ0G984</accession>
<dbReference type="PANTHER" id="PTHR13710">
    <property type="entry name" value="DNA HELICASE RECQ FAMILY MEMBER"/>
    <property type="match status" value="1"/>
</dbReference>
<feature type="domain" description="Helicase C-terminal" evidence="6">
    <location>
        <begin position="161"/>
        <end position="307"/>
    </location>
</feature>
<dbReference type="GO" id="GO:0000724">
    <property type="term" value="P:double-strand break repair via homologous recombination"/>
    <property type="evidence" value="ECO:0007669"/>
    <property type="project" value="TreeGrafter"/>
</dbReference>
<dbReference type="GO" id="GO:0016787">
    <property type="term" value="F:hydrolase activity"/>
    <property type="evidence" value="ECO:0007669"/>
    <property type="project" value="UniProtKB-KW"/>
</dbReference>
<dbReference type="Gene3D" id="3.40.50.300">
    <property type="entry name" value="P-loop containing nucleotide triphosphate hydrolases"/>
    <property type="match status" value="1"/>
</dbReference>
<dbReference type="AlphaFoldDB" id="A0AAJ0G984"/>
<sequence>MRRPEDAIKLSDEQSKTWHSIRRIAQQMHSGCAEGEDDLEDELVRMWMLLICHSTGAKRYLLEKRSKGTEIRSRSLKTGASDICSKPLKTPLGEILRWRLLLFQISRDSVSGRHAEWDEDEQVLTYEDTELHLDQIPILLACEYDECRRILYEDLMFGLKDLRRMHAWSLKDNPAAAVVGWEFTQHRENAYLLQVRTREEANELSGLLQCDSYTSESEKHILTTWVASANLPYIVATTALAEGLDYPHVRVVVNVNDPESLVTFAQESGRAGRDGLKAYSLVLLAPTWKPQSEGEDTLICQMLASSH</sequence>
<dbReference type="PANTHER" id="PTHR13710:SF105">
    <property type="entry name" value="ATP-DEPENDENT DNA HELICASE Q1"/>
    <property type="match status" value="1"/>
</dbReference>
<organism evidence="7 8">
    <name type="scientific">Extremus antarcticus</name>
    <dbReference type="NCBI Taxonomy" id="702011"/>
    <lineage>
        <taxon>Eukaryota</taxon>
        <taxon>Fungi</taxon>
        <taxon>Dikarya</taxon>
        <taxon>Ascomycota</taxon>
        <taxon>Pezizomycotina</taxon>
        <taxon>Dothideomycetes</taxon>
        <taxon>Dothideomycetidae</taxon>
        <taxon>Mycosphaerellales</taxon>
        <taxon>Extremaceae</taxon>
        <taxon>Extremus</taxon>
    </lineage>
</organism>
<keyword evidence="7" id="KW-0067">ATP-binding</keyword>
<dbReference type="SUPFAM" id="SSF52540">
    <property type="entry name" value="P-loop containing nucleoside triphosphate hydrolases"/>
    <property type="match status" value="1"/>
</dbReference>
<evidence type="ECO:0000259" key="6">
    <source>
        <dbReference type="PROSITE" id="PS51194"/>
    </source>
</evidence>
<name>A0AAJ0G984_9PEZI</name>
<dbReference type="GO" id="GO:0005737">
    <property type="term" value="C:cytoplasm"/>
    <property type="evidence" value="ECO:0007669"/>
    <property type="project" value="TreeGrafter"/>
</dbReference>
<keyword evidence="7" id="KW-0347">Helicase</keyword>
<evidence type="ECO:0000256" key="5">
    <source>
        <dbReference type="ARBA" id="ARBA00034808"/>
    </source>
</evidence>
<proteinExistence type="inferred from homology"/>
<dbReference type="EC" id="5.6.2.4" evidence="5"/>
<keyword evidence="3" id="KW-0413">Isomerase</keyword>
<dbReference type="GO" id="GO:0003677">
    <property type="term" value="F:DNA binding"/>
    <property type="evidence" value="ECO:0007669"/>
    <property type="project" value="UniProtKB-KW"/>
</dbReference>
<reference evidence="7" key="1">
    <citation type="submission" date="2023-04" db="EMBL/GenBank/DDBJ databases">
        <title>Black Yeasts Isolated from many extreme environments.</title>
        <authorList>
            <person name="Coleine C."/>
            <person name="Stajich J.E."/>
            <person name="Selbmann L."/>
        </authorList>
    </citation>
    <scope>NUCLEOTIDE SEQUENCE</scope>
    <source>
        <strain evidence="7">CCFEE 5312</strain>
    </source>
</reference>